<gene>
    <name evidence="2" type="ORF">B0I35DRAFT_413365</name>
</gene>
<evidence type="ECO:0000313" key="3">
    <source>
        <dbReference type="Proteomes" id="UP000813444"/>
    </source>
</evidence>
<name>A0A8K0SH25_9HYPO</name>
<proteinExistence type="predicted"/>
<organism evidence="2 3">
    <name type="scientific">Stachybotrys elegans</name>
    <dbReference type="NCBI Taxonomy" id="80388"/>
    <lineage>
        <taxon>Eukaryota</taxon>
        <taxon>Fungi</taxon>
        <taxon>Dikarya</taxon>
        <taxon>Ascomycota</taxon>
        <taxon>Pezizomycotina</taxon>
        <taxon>Sordariomycetes</taxon>
        <taxon>Hypocreomycetidae</taxon>
        <taxon>Hypocreales</taxon>
        <taxon>Stachybotryaceae</taxon>
        <taxon>Stachybotrys</taxon>
    </lineage>
</organism>
<protein>
    <submittedName>
        <fullName evidence="2">Uncharacterized protein</fullName>
    </submittedName>
</protein>
<dbReference type="OrthoDB" id="4838614at2759"/>
<dbReference type="Proteomes" id="UP000813444">
    <property type="component" value="Unassembled WGS sequence"/>
</dbReference>
<evidence type="ECO:0000313" key="2">
    <source>
        <dbReference type="EMBL" id="KAH7307993.1"/>
    </source>
</evidence>
<evidence type="ECO:0000256" key="1">
    <source>
        <dbReference type="SAM" id="MobiDB-lite"/>
    </source>
</evidence>
<comment type="caution">
    <text evidence="2">The sequence shown here is derived from an EMBL/GenBank/DDBJ whole genome shotgun (WGS) entry which is preliminary data.</text>
</comment>
<keyword evidence="3" id="KW-1185">Reference proteome</keyword>
<accession>A0A8K0SH25</accession>
<dbReference type="AlphaFoldDB" id="A0A8K0SH25"/>
<feature type="region of interest" description="Disordered" evidence="1">
    <location>
        <begin position="1"/>
        <end position="55"/>
    </location>
</feature>
<dbReference type="EMBL" id="JAGPNK010000016">
    <property type="protein sequence ID" value="KAH7307993.1"/>
    <property type="molecule type" value="Genomic_DNA"/>
</dbReference>
<sequence length="206" mass="23751">MEKVRNSNEEIRHRPALLDNVERSESMQLVRRNYRRGSGPRPRPPPTYPEKTGDYGRTATLSINPADAPDLTSHLSLDLHGDLENTLEEISRLRRLGHFKNALSLAEAEIKPFLHNRYVLLQYAQLLMDAKRYKDIARLRRDYEPVKNSSSLIELNWEMICQLAEITTELDIVGCERVRRSPEYEGGPLDSTLASRCSMLDPTQEY</sequence>
<feature type="compositionally biased region" description="Basic and acidic residues" evidence="1">
    <location>
        <begin position="1"/>
        <end position="13"/>
    </location>
</feature>
<reference evidence="2" key="1">
    <citation type="journal article" date="2021" name="Nat. Commun.">
        <title>Genetic determinants of endophytism in the Arabidopsis root mycobiome.</title>
        <authorList>
            <person name="Mesny F."/>
            <person name="Miyauchi S."/>
            <person name="Thiergart T."/>
            <person name="Pickel B."/>
            <person name="Atanasova L."/>
            <person name="Karlsson M."/>
            <person name="Huettel B."/>
            <person name="Barry K.W."/>
            <person name="Haridas S."/>
            <person name="Chen C."/>
            <person name="Bauer D."/>
            <person name="Andreopoulos W."/>
            <person name="Pangilinan J."/>
            <person name="LaButti K."/>
            <person name="Riley R."/>
            <person name="Lipzen A."/>
            <person name="Clum A."/>
            <person name="Drula E."/>
            <person name="Henrissat B."/>
            <person name="Kohler A."/>
            <person name="Grigoriev I.V."/>
            <person name="Martin F.M."/>
            <person name="Hacquard S."/>
        </authorList>
    </citation>
    <scope>NUCLEOTIDE SEQUENCE</scope>
    <source>
        <strain evidence="2">MPI-CAGE-CH-0235</strain>
    </source>
</reference>